<organism evidence="2 3">
    <name type="scientific">Neurospora tetraspora</name>
    <dbReference type="NCBI Taxonomy" id="94610"/>
    <lineage>
        <taxon>Eukaryota</taxon>
        <taxon>Fungi</taxon>
        <taxon>Dikarya</taxon>
        <taxon>Ascomycota</taxon>
        <taxon>Pezizomycotina</taxon>
        <taxon>Sordariomycetes</taxon>
        <taxon>Sordariomycetidae</taxon>
        <taxon>Sordariales</taxon>
        <taxon>Sordariaceae</taxon>
        <taxon>Neurospora</taxon>
    </lineage>
</organism>
<dbReference type="RefSeq" id="XP_062678838.1">
    <property type="nucleotide sequence ID" value="XM_062829873.1"/>
</dbReference>
<dbReference type="EMBL" id="JAUEPP010000007">
    <property type="protein sequence ID" value="KAK3339478.1"/>
    <property type="molecule type" value="Genomic_DNA"/>
</dbReference>
<feature type="chain" id="PRO_5042098635" evidence="1">
    <location>
        <begin position="29"/>
        <end position="195"/>
    </location>
</feature>
<evidence type="ECO:0000313" key="3">
    <source>
        <dbReference type="Proteomes" id="UP001278500"/>
    </source>
</evidence>
<evidence type="ECO:0000313" key="2">
    <source>
        <dbReference type="EMBL" id="KAK3339478.1"/>
    </source>
</evidence>
<keyword evidence="3" id="KW-1185">Reference proteome</keyword>
<accession>A0AAE0JA48</accession>
<reference evidence="2" key="1">
    <citation type="journal article" date="2023" name="Mol. Phylogenet. Evol.">
        <title>Genome-scale phylogeny and comparative genomics of the fungal order Sordariales.</title>
        <authorList>
            <person name="Hensen N."/>
            <person name="Bonometti L."/>
            <person name="Westerberg I."/>
            <person name="Brannstrom I.O."/>
            <person name="Guillou S."/>
            <person name="Cros-Aarteil S."/>
            <person name="Calhoun S."/>
            <person name="Haridas S."/>
            <person name="Kuo A."/>
            <person name="Mondo S."/>
            <person name="Pangilinan J."/>
            <person name="Riley R."/>
            <person name="LaButti K."/>
            <person name="Andreopoulos B."/>
            <person name="Lipzen A."/>
            <person name="Chen C."/>
            <person name="Yan M."/>
            <person name="Daum C."/>
            <person name="Ng V."/>
            <person name="Clum A."/>
            <person name="Steindorff A."/>
            <person name="Ohm R.A."/>
            <person name="Martin F."/>
            <person name="Silar P."/>
            <person name="Natvig D.O."/>
            <person name="Lalanne C."/>
            <person name="Gautier V."/>
            <person name="Ament-Velasquez S.L."/>
            <person name="Kruys A."/>
            <person name="Hutchinson M.I."/>
            <person name="Powell A.J."/>
            <person name="Barry K."/>
            <person name="Miller A.N."/>
            <person name="Grigoriev I.V."/>
            <person name="Debuchy R."/>
            <person name="Gladieux P."/>
            <person name="Hiltunen Thoren M."/>
            <person name="Johannesson H."/>
        </authorList>
    </citation>
    <scope>NUCLEOTIDE SEQUENCE</scope>
    <source>
        <strain evidence="2">CBS 560.94</strain>
    </source>
</reference>
<gene>
    <name evidence="2" type="ORF">B0H65DRAFT_552204</name>
</gene>
<sequence>MNFRPTSLAPLSIPLLLALLLQLNSSFASTASVLSINRPSQEDTPIEKTNLNKHAACGDDCNDEYIENWYASILYPKLKTGNHEPEIFYWGDTMVVNYISSFDDPILNIYCYQDEAHTTENGSWALNDNDVPAYNGTIPVTLEFSFPQGFNVTGCEIQLTGRTPGDSVLFTDRIIHFVSGPRSHNDEHTNANKLG</sequence>
<comment type="caution">
    <text evidence="2">The sequence shown here is derived from an EMBL/GenBank/DDBJ whole genome shotgun (WGS) entry which is preliminary data.</text>
</comment>
<proteinExistence type="predicted"/>
<name>A0AAE0JA48_9PEZI</name>
<feature type="signal peptide" evidence="1">
    <location>
        <begin position="1"/>
        <end position="28"/>
    </location>
</feature>
<keyword evidence="1" id="KW-0732">Signal</keyword>
<reference evidence="2" key="2">
    <citation type="submission" date="2023-06" db="EMBL/GenBank/DDBJ databases">
        <authorList>
            <consortium name="Lawrence Berkeley National Laboratory"/>
            <person name="Haridas S."/>
            <person name="Hensen N."/>
            <person name="Bonometti L."/>
            <person name="Westerberg I."/>
            <person name="Brannstrom I.O."/>
            <person name="Guillou S."/>
            <person name="Cros-Aarteil S."/>
            <person name="Calhoun S."/>
            <person name="Kuo A."/>
            <person name="Mondo S."/>
            <person name="Pangilinan J."/>
            <person name="Riley R."/>
            <person name="Labutti K."/>
            <person name="Andreopoulos B."/>
            <person name="Lipzen A."/>
            <person name="Chen C."/>
            <person name="Yanf M."/>
            <person name="Daum C."/>
            <person name="Ng V."/>
            <person name="Clum A."/>
            <person name="Steindorff A."/>
            <person name="Ohm R."/>
            <person name="Martin F."/>
            <person name="Silar P."/>
            <person name="Natvig D."/>
            <person name="Lalanne C."/>
            <person name="Gautier V."/>
            <person name="Ament-Velasquez S.L."/>
            <person name="Kruys A."/>
            <person name="Hutchinson M.I."/>
            <person name="Powell A.J."/>
            <person name="Barry K."/>
            <person name="Miller A.N."/>
            <person name="Grigoriev I.V."/>
            <person name="Debuchy R."/>
            <person name="Gladieux P."/>
            <person name="Thoren M.H."/>
            <person name="Johannesson H."/>
        </authorList>
    </citation>
    <scope>NUCLEOTIDE SEQUENCE</scope>
    <source>
        <strain evidence="2">CBS 560.94</strain>
    </source>
</reference>
<evidence type="ECO:0000256" key="1">
    <source>
        <dbReference type="SAM" id="SignalP"/>
    </source>
</evidence>
<dbReference type="GeneID" id="87867027"/>
<protein>
    <submittedName>
        <fullName evidence="2">Uncharacterized protein</fullName>
    </submittedName>
</protein>
<dbReference type="Proteomes" id="UP001278500">
    <property type="component" value="Unassembled WGS sequence"/>
</dbReference>
<dbReference type="AlphaFoldDB" id="A0AAE0JA48"/>